<dbReference type="PANTHER" id="PTHR41813:SF2">
    <property type="entry name" value="REGULATOR PAB1642, PUTATIVE (AFU_ORTHOLOGUE AFUA_3G11955)-RELATED"/>
    <property type="match status" value="1"/>
</dbReference>
<dbReference type="AlphaFoldDB" id="A0A6A6J9S8"/>
<keyword evidence="3" id="KW-1185">Reference proteome</keyword>
<dbReference type="Gene3D" id="1.20.910.10">
    <property type="entry name" value="Heme oxygenase-like"/>
    <property type="match status" value="1"/>
</dbReference>
<dbReference type="SUPFAM" id="SSF48613">
    <property type="entry name" value="Heme oxygenase-like"/>
    <property type="match status" value="1"/>
</dbReference>
<name>A0A6A6J9S8_WESOR</name>
<dbReference type="InterPro" id="IPR016084">
    <property type="entry name" value="Haem_Oase-like_multi-hlx"/>
</dbReference>
<dbReference type="PANTHER" id="PTHR41813">
    <property type="entry name" value="REGULATOR PAB1642, PUTATIVE (AFU_ORTHOLOGUE AFUA_3G11955)-RELATED"/>
    <property type="match status" value="1"/>
</dbReference>
<accession>A0A6A6J9S8</accession>
<evidence type="ECO:0000313" key="3">
    <source>
        <dbReference type="Proteomes" id="UP000800097"/>
    </source>
</evidence>
<evidence type="ECO:0000313" key="2">
    <source>
        <dbReference type="EMBL" id="KAF2272738.1"/>
    </source>
</evidence>
<feature type="chain" id="PRO_5025582013" evidence="1">
    <location>
        <begin position="28"/>
        <end position="292"/>
    </location>
</feature>
<evidence type="ECO:0000256" key="1">
    <source>
        <dbReference type="SAM" id="SignalP"/>
    </source>
</evidence>
<sequence>MPPPPSNNPQTLTAHLLSLFPAHFTAATQTPFLRAAATNALPKPLLDKWLANDLLYMRAYIKLAGYLLQILDLPAAAAAARPAPAQEGNETEIADSISHRLVDWLVDALVNIRREERFFASVATKYNIDISLAASAPGTHASEVDDSLKIAGLRKFEALVGDLTSHDDGKMGEQQQQRVLPWLEGAVLFWATEKVYLTAWRWAAEQAGGAAVSAPQGGAEVLDVMKTEFIPNWTNDEFVEFVETLERIVNDGVREAVGGDQGKWEDVMRRAEGVWRRVLDAEADFWPEVAHV</sequence>
<dbReference type="InterPro" id="IPR053261">
    <property type="entry name" value="Polyketide-peptide_reg"/>
</dbReference>
<protein>
    <submittedName>
        <fullName evidence="2">Heme oxygenase-like protein</fullName>
    </submittedName>
</protein>
<keyword evidence="1" id="KW-0732">Signal</keyword>
<dbReference type="Proteomes" id="UP000800097">
    <property type="component" value="Unassembled WGS sequence"/>
</dbReference>
<feature type="signal peptide" evidence="1">
    <location>
        <begin position="1"/>
        <end position="27"/>
    </location>
</feature>
<dbReference type="OrthoDB" id="37730at2759"/>
<dbReference type="EMBL" id="ML986517">
    <property type="protein sequence ID" value="KAF2272738.1"/>
    <property type="molecule type" value="Genomic_DNA"/>
</dbReference>
<dbReference type="GeneID" id="54552345"/>
<dbReference type="RefSeq" id="XP_033650277.1">
    <property type="nucleotide sequence ID" value="XM_033799170.1"/>
</dbReference>
<proteinExistence type="predicted"/>
<gene>
    <name evidence="2" type="ORF">EI97DRAFT_436669</name>
</gene>
<organism evidence="2 3">
    <name type="scientific">Westerdykella ornata</name>
    <dbReference type="NCBI Taxonomy" id="318751"/>
    <lineage>
        <taxon>Eukaryota</taxon>
        <taxon>Fungi</taxon>
        <taxon>Dikarya</taxon>
        <taxon>Ascomycota</taxon>
        <taxon>Pezizomycotina</taxon>
        <taxon>Dothideomycetes</taxon>
        <taxon>Pleosporomycetidae</taxon>
        <taxon>Pleosporales</taxon>
        <taxon>Sporormiaceae</taxon>
        <taxon>Westerdykella</taxon>
    </lineage>
</organism>
<reference evidence="2" key="1">
    <citation type="journal article" date="2020" name="Stud. Mycol.">
        <title>101 Dothideomycetes genomes: a test case for predicting lifestyles and emergence of pathogens.</title>
        <authorList>
            <person name="Haridas S."/>
            <person name="Albert R."/>
            <person name="Binder M."/>
            <person name="Bloem J."/>
            <person name="Labutti K."/>
            <person name="Salamov A."/>
            <person name="Andreopoulos B."/>
            <person name="Baker S."/>
            <person name="Barry K."/>
            <person name="Bills G."/>
            <person name="Bluhm B."/>
            <person name="Cannon C."/>
            <person name="Castanera R."/>
            <person name="Culley D."/>
            <person name="Daum C."/>
            <person name="Ezra D."/>
            <person name="Gonzalez J."/>
            <person name="Henrissat B."/>
            <person name="Kuo A."/>
            <person name="Liang C."/>
            <person name="Lipzen A."/>
            <person name="Lutzoni F."/>
            <person name="Magnuson J."/>
            <person name="Mondo S."/>
            <person name="Nolan M."/>
            <person name="Ohm R."/>
            <person name="Pangilinan J."/>
            <person name="Park H.-J."/>
            <person name="Ramirez L."/>
            <person name="Alfaro M."/>
            <person name="Sun H."/>
            <person name="Tritt A."/>
            <person name="Yoshinaga Y."/>
            <person name="Zwiers L.-H."/>
            <person name="Turgeon B."/>
            <person name="Goodwin S."/>
            <person name="Spatafora J."/>
            <person name="Crous P."/>
            <person name="Grigoriev I."/>
        </authorList>
    </citation>
    <scope>NUCLEOTIDE SEQUENCE</scope>
    <source>
        <strain evidence="2">CBS 379.55</strain>
    </source>
</reference>
<dbReference type="CDD" id="cd19357">
    <property type="entry name" value="TenA_E_At3g16990-like"/>
    <property type="match status" value="1"/>
</dbReference>